<evidence type="ECO:0000313" key="6">
    <source>
        <dbReference type="EMBL" id="MBV2132490.1"/>
    </source>
</evidence>
<keyword evidence="3" id="KW-0560">Oxidoreductase</keyword>
<evidence type="ECO:0000259" key="5">
    <source>
        <dbReference type="PROSITE" id="PS51296"/>
    </source>
</evidence>
<dbReference type="InterPro" id="IPR015879">
    <property type="entry name" value="Ring_hydroxy_dOase_asu_C_dom"/>
</dbReference>
<dbReference type="InterPro" id="IPR001663">
    <property type="entry name" value="Rng_hydr_dOase-A"/>
</dbReference>
<accession>A0ABS6MUP9</accession>
<dbReference type="Pfam" id="PF00355">
    <property type="entry name" value="Rieske"/>
    <property type="match status" value="1"/>
</dbReference>
<protein>
    <submittedName>
        <fullName evidence="6">Aromatic ring-hydroxylating dioxygenase subunit alpha</fullName>
    </submittedName>
</protein>
<dbReference type="PANTHER" id="PTHR43756">
    <property type="entry name" value="CHOLINE MONOOXYGENASE, CHLOROPLASTIC"/>
    <property type="match status" value="1"/>
</dbReference>
<keyword evidence="7" id="KW-1185">Reference proteome</keyword>
<reference evidence="6 7" key="1">
    <citation type="submission" date="2021-06" db="EMBL/GenBank/DDBJ databases">
        <title>Differences between aerobic and microaerobic xylene degrading microbial communities.</title>
        <authorList>
            <person name="Banerjee S."/>
            <person name="Tancsics A."/>
        </authorList>
    </citation>
    <scope>NUCLEOTIDE SEQUENCE [LARGE SCALE GENOMIC DNA]</scope>
    <source>
        <strain evidence="6 7">MAP12</strain>
    </source>
</reference>
<keyword evidence="2" id="KW-0058">Aromatic hydrocarbons catabolism</keyword>
<dbReference type="Pfam" id="PF00848">
    <property type="entry name" value="Ring_hydroxyl_A"/>
    <property type="match status" value="1"/>
</dbReference>
<dbReference type="PROSITE" id="PS51296">
    <property type="entry name" value="RIESKE"/>
    <property type="match status" value="1"/>
</dbReference>
<comment type="cofactor">
    <cofactor evidence="1">
        <name>Fe cation</name>
        <dbReference type="ChEBI" id="CHEBI:24875"/>
    </cofactor>
</comment>
<keyword evidence="4" id="KW-0520">NAD</keyword>
<evidence type="ECO:0000256" key="4">
    <source>
        <dbReference type="ARBA" id="ARBA00023027"/>
    </source>
</evidence>
<evidence type="ECO:0000256" key="2">
    <source>
        <dbReference type="ARBA" id="ARBA00022797"/>
    </source>
</evidence>
<feature type="domain" description="Rieske" evidence="5">
    <location>
        <begin position="58"/>
        <end position="164"/>
    </location>
</feature>
<dbReference type="EMBL" id="JAHRGL010000016">
    <property type="protein sequence ID" value="MBV2132490.1"/>
    <property type="molecule type" value="Genomic_DNA"/>
</dbReference>
<dbReference type="InterPro" id="IPR015881">
    <property type="entry name" value="ARHD_Rieske_2Fe_2S"/>
</dbReference>
<sequence>MSDHARTTLIRTARDMLHRLDSQQIDLAPDILSVDADIYVSPERFEAEKRLLFRRLPLMLAASCELAEPNSYKAMEIAGVPVLLVRGADRQVQAFLNSCTHRGSQLAEGCGKRARFTCPYHGWTFTAEGKLLAVASARSYGEVDKGSLGLKRLPAWESAGLIWVTLDPGSTLDTPSFLGGVDQLLEGFQLERWQLYDQRVLPGANWKLAFDAHMDFYHLPILHKNTFGPDISNLAQYYFHGPHQRLGLMSSNPVEQDGLHSLKNLQEKEWSTGALLFGEWILFPNVSLNCFIAGERIMVISQVVPGETPDSSQTIQTFLTESPPTEASEAKVRELVSFIGRVVGEEDLPMSRQQQRALSSGLMPKVQFGRNEVGLQQYYHWLEQVLAASSDDDLNRLFSQLAPVTP</sequence>
<evidence type="ECO:0000313" key="7">
    <source>
        <dbReference type="Proteomes" id="UP000813068"/>
    </source>
</evidence>
<dbReference type="RefSeq" id="WP_217680801.1">
    <property type="nucleotide sequence ID" value="NZ_JAHRGL010000016.1"/>
</dbReference>
<proteinExistence type="predicted"/>
<dbReference type="GO" id="GO:0051213">
    <property type="term" value="F:dioxygenase activity"/>
    <property type="evidence" value="ECO:0007669"/>
    <property type="project" value="UniProtKB-KW"/>
</dbReference>
<keyword evidence="6" id="KW-0223">Dioxygenase</keyword>
<comment type="caution">
    <text evidence="6">The sequence shown here is derived from an EMBL/GenBank/DDBJ whole genome shotgun (WGS) entry which is preliminary data.</text>
</comment>
<dbReference type="CDD" id="cd03469">
    <property type="entry name" value="Rieske_RO_Alpha_N"/>
    <property type="match status" value="1"/>
</dbReference>
<dbReference type="PROSITE" id="PS00570">
    <property type="entry name" value="RING_HYDROXYL_ALPHA"/>
    <property type="match status" value="1"/>
</dbReference>
<dbReference type="PANTHER" id="PTHR43756:SF5">
    <property type="entry name" value="CHOLINE MONOOXYGENASE, CHLOROPLASTIC"/>
    <property type="match status" value="1"/>
</dbReference>
<gene>
    <name evidence="6" type="ORF">KRX52_06690</name>
</gene>
<name>A0ABS6MUP9_9GAMM</name>
<dbReference type="Proteomes" id="UP000813068">
    <property type="component" value="Unassembled WGS sequence"/>
</dbReference>
<evidence type="ECO:0000256" key="3">
    <source>
        <dbReference type="ARBA" id="ARBA00023002"/>
    </source>
</evidence>
<organism evidence="6 7">
    <name type="scientific">Geopseudomonas aromaticivorans</name>
    <dbReference type="NCBI Taxonomy" id="2849492"/>
    <lineage>
        <taxon>Bacteria</taxon>
        <taxon>Pseudomonadati</taxon>
        <taxon>Pseudomonadota</taxon>
        <taxon>Gammaproteobacteria</taxon>
        <taxon>Pseudomonadales</taxon>
        <taxon>Pseudomonadaceae</taxon>
        <taxon>Geopseudomonas</taxon>
    </lineage>
</organism>
<dbReference type="InterPro" id="IPR017941">
    <property type="entry name" value="Rieske_2Fe-2S"/>
</dbReference>
<evidence type="ECO:0000256" key="1">
    <source>
        <dbReference type="ARBA" id="ARBA00001962"/>
    </source>
</evidence>